<dbReference type="AlphaFoldDB" id="A0A7I7PBN2"/>
<accession>A0A7I7PBN2</accession>
<reference evidence="2 3" key="1">
    <citation type="journal article" date="2019" name="Emerg. Microbes Infect.">
        <title>Comprehensive subspecies identification of 175 nontuberculous mycobacteria species based on 7547 genomic profiles.</title>
        <authorList>
            <person name="Matsumoto Y."/>
            <person name="Kinjo T."/>
            <person name="Motooka D."/>
            <person name="Nabeya D."/>
            <person name="Jung N."/>
            <person name="Uechi K."/>
            <person name="Horii T."/>
            <person name="Iida T."/>
            <person name="Fujita J."/>
            <person name="Nakamura S."/>
        </authorList>
    </citation>
    <scope>NUCLEOTIDE SEQUENCE [LARGE SCALE GENOMIC DNA]</scope>
    <source>
        <strain evidence="2 3">JCM 16367</strain>
    </source>
</reference>
<evidence type="ECO:0000256" key="1">
    <source>
        <dbReference type="SAM" id="MobiDB-lite"/>
    </source>
</evidence>
<evidence type="ECO:0000313" key="3">
    <source>
        <dbReference type="Proteomes" id="UP000466894"/>
    </source>
</evidence>
<dbReference type="OrthoDB" id="10013102at2"/>
<name>A0A7I7PBN2_9MYCO</name>
<gene>
    <name evidence="2" type="ORF">MNVI_13410</name>
</gene>
<protein>
    <submittedName>
        <fullName evidence="2">Uncharacterized protein</fullName>
    </submittedName>
</protein>
<dbReference type="KEGG" id="mnv:MNVI_13410"/>
<dbReference type="RefSeq" id="WP_139797974.1">
    <property type="nucleotide sequence ID" value="NZ_AP022583.1"/>
</dbReference>
<feature type="compositionally biased region" description="Basic and acidic residues" evidence="1">
    <location>
        <begin position="9"/>
        <end position="18"/>
    </location>
</feature>
<organism evidence="2 3">
    <name type="scientific">Mycobacterium noviomagense</name>
    <dbReference type="NCBI Taxonomy" id="459858"/>
    <lineage>
        <taxon>Bacteria</taxon>
        <taxon>Bacillati</taxon>
        <taxon>Actinomycetota</taxon>
        <taxon>Actinomycetes</taxon>
        <taxon>Mycobacteriales</taxon>
        <taxon>Mycobacteriaceae</taxon>
        <taxon>Mycobacterium</taxon>
    </lineage>
</organism>
<proteinExistence type="predicted"/>
<dbReference type="EMBL" id="AP022583">
    <property type="protein sequence ID" value="BBY06023.1"/>
    <property type="molecule type" value="Genomic_DNA"/>
</dbReference>
<sequence>MSITTAWSEDVRPDDRHQKPVNGSRATSELEPVTRTLGTKQALEYAQISNRPELGDPGQRGIAATEQTGDNAMRINDPKARYSQVSGVFLDTDQAQDHRLLVMAKMGSLKVVDGMVTFKAMVPESAIESLYVPPSERLRNR</sequence>
<evidence type="ECO:0000313" key="2">
    <source>
        <dbReference type="EMBL" id="BBY06023.1"/>
    </source>
</evidence>
<feature type="region of interest" description="Disordered" evidence="1">
    <location>
        <begin position="1"/>
        <end position="31"/>
    </location>
</feature>
<dbReference type="Proteomes" id="UP000466894">
    <property type="component" value="Chromosome"/>
</dbReference>
<feature type="region of interest" description="Disordered" evidence="1">
    <location>
        <begin position="51"/>
        <end position="70"/>
    </location>
</feature>